<dbReference type="Proteomes" id="UP001501570">
    <property type="component" value="Unassembled WGS sequence"/>
</dbReference>
<dbReference type="PANTHER" id="PTHR40765">
    <property type="entry name" value="ESX-2 SECRETION SYSTEM ATPASE ECCB2"/>
    <property type="match status" value="1"/>
</dbReference>
<keyword evidence="12" id="KW-1185">Reference proteome</keyword>
<comment type="caution">
    <text evidence="11">The sequence shown here is derived from an EMBL/GenBank/DDBJ whole genome shotgun (WGS) entry which is preliminary data.</text>
</comment>
<comment type="subcellular location">
    <subcellularLocation>
        <location evidence="1">Cell membrane</location>
        <topology evidence="1">Single-pass membrane protein</topology>
    </subcellularLocation>
</comment>
<organism evidence="11 12">
    <name type="scientific">Rugosimonospora acidiphila</name>
    <dbReference type="NCBI Taxonomy" id="556531"/>
    <lineage>
        <taxon>Bacteria</taxon>
        <taxon>Bacillati</taxon>
        <taxon>Actinomycetota</taxon>
        <taxon>Actinomycetes</taxon>
        <taxon>Micromonosporales</taxon>
        <taxon>Micromonosporaceae</taxon>
        <taxon>Rugosimonospora</taxon>
    </lineage>
</organism>
<dbReference type="EMBL" id="BAABJQ010000007">
    <property type="protein sequence ID" value="GAA5185090.1"/>
    <property type="molecule type" value="Genomic_DNA"/>
</dbReference>
<gene>
    <name evidence="11" type="primary">eccB_2</name>
    <name evidence="11" type="ORF">GCM10023322_28050</name>
</gene>
<evidence type="ECO:0000256" key="10">
    <source>
        <dbReference type="SAM" id="Phobius"/>
    </source>
</evidence>
<evidence type="ECO:0000256" key="9">
    <source>
        <dbReference type="ARBA" id="ARBA00023136"/>
    </source>
</evidence>
<dbReference type="InterPro" id="IPR042485">
    <property type="entry name" value="T7SS_EccB_R3"/>
</dbReference>
<comment type="similarity">
    <text evidence="2">Belongs to the EccB family.</text>
</comment>
<sequence length="479" mass="49498">MASWSRREQNQAYQFLNRRIVSAILSGEPETTELPMRRFGLSITASAAVAVLVIAGFLVYGLLVPGGRRPAENSIILERETGATYIYRQGELHPVLNFTSARLILGQANPPVQTLSRAPLRDIPRGLPVGIPGVPDTLPDKSSLVGLPWSVCTAPRSPTSVVLATHVLVGTVPDGGTALPVNEGVLVTAGVSTDRYLVWHDHRLRVRDNAVIAALGWTGVRPAPVTPAFLDALPAGPDLTPLTIPGAGQPSPVVIAGSPTTVGQLVRAQNEFYVVLANGLAHVGELTAQLWSAAGQRITDASAQEIGRFLVDTSVEPTGLPAEVPTAHGIDDRFAMACAVYRGGTTLDQPVSVLSYARVAADMTLTDTAAPPVGTDGSPVADRVALPGGRGALAATLLPTGSAATGNVYVVTDQGLKYPLPPANTATVQSSLGFAGVHPVPIPSSILALIPTGPALDPSAAALFVAPDTVKATPSPSPA</sequence>
<evidence type="ECO:0000313" key="11">
    <source>
        <dbReference type="EMBL" id="GAA5185090.1"/>
    </source>
</evidence>
<keyword evidence="6" id="KW-0378">Hydrolase</keyword>
<evidence type="ECO:0000256" key="5">
    <source>
        <dbReference type="ARBA" id="ARBA00022741"/>
    </source>
</evidence>
<keyword evidence="4 10" id="KW-0812">Transmembrane</keyword>
<keyword evidence="9 10" id="KW-0472">Membrane</keyword>
<evidence type="ECO:0000313" key="12">
    <source>
        <dbReference type="Proteomes" id="UP001501570"/>
    </source>
</evidence>
<dbReference type="Gene3D" id="3.30.2390.20">
    <property type="entry name" value="Type VII secretion system EccB, repeat 1 domain"/>
    <property type="match status" value="1"/>
</dbReference>
<keyword evidence="7" id="KW-0067">ATP-binding</keyword>
<keyword evidence="5" id="KW-0547">Nucleotide-binding</keyword>
<dbReference type="NCBIfam" id="TIGR03919">
    <property type="entry name" value="T7SS_EccB"/>
    <property type="match status" value="1"/>
</dbReference>
<dbReference type="Pfam" id="PF05108">
    <property type="entry name" value="T7SS_ESX1_EccB"/>
    <property type="match status" value="1"/>
</dbReference>
<keyword evidence="3" id="KW-1003">Cell membrane</keyword>
<dbReference type="InterPro" id="IPR044857">
    <property type="entry name" value="T7SS_EccB_R1"/>
</dbReference>
<evidence type="ECO:0000256" key="4">
    <source>
        <dbReference type="ARBA" id="ARBA00022692"/>
    </source>
</evidence>
<evidence type="ECO:0000256" key="7">
    <source>
        <dbReference type="ARBA" id="ARBA00022840"/>
    </source>
</evidence>
<keyword evidence="8 10" id="KW-1133">Transmembrane helix</keyword>
<reference evidence="12" key="1">
    <citation type="journal article" date="2019" name="Int. J. Syst. Evol. Microbiol.">
        <title>The Global Catalogue of Microorganisms (GCM) 10K type strain sequencing project: providing services to taxonomists for standard genome sequencing and annotation.</title>
        <authorList>
            <consortium name="The Broad Institute Genomics Platform"/>
            <consortium name="The Broad Institute Genome Sequencing Center for Infectious Disease"/>
            <person name="Wu L."/>
            <person name="Ma J."/>
        </authorList>
    </citation>
    <scope>NUCLEOTIDE SEQUENCE [LARGE SCALE GENOMIC DNA]</scope>
    <source>
        <strain evidence="12">JCM 18304</strain>
    </source>
</reference>
<evidence type="ECO:0000256" key="1">
    <source>
        <dbReference type="ARBA" id="ARBA00004162"/>
    </source>
</evidence>
<evidence type="ECO:0000256" key="3">
    <source>
        <dbReference type="ARBA" id="ARBA00022475"/>
    </source>
</evidence>
<dbReference type="Gene3D" id="2.40.50.910">
    <property type="entry name" value="Type VII secretion system EccB, repeat 3 domain"/>
    <property type="match status" value="1"/>
</dbReference>
<protein>
    <submittedName>
        <fullName evidence="11">Type VII secretion protein EccB</fullName>
    </submittedName>
</protein>
<dbReference type="PANTHER" id="PTHR40765:SF2">
    <property type="entry name" value="ESX-2 SECRETION SYSTEM ATPASE ECCB2"/>
    <property type="match status" value="1"/>
</dbReference>
<accession>A0ABP9RQW2</accession>
<dbReference type="RefSeq" id="WP_345629652.1">
    <property type="nucleotide sequence ID" value="NZ_BAABJQ010000007.1"/>
</dbReference>
<feature type="transmembrane region" description="Helical" evidence="10">
    <location>
        <begin position="39"/>
        <end position="63"/>
    </location>
</feature>
<evidence type="ECO:0000256" key="8">
    <source>
        <dbReference type="ARBA" id="ARBA00022989"/>
    </source>
</evidence>
<name>A0ABP9RQW2_9ACTN</name>
<evidence type="ECO:0000256" key="2">
    <source>
        <dbReference type="ARBA" id="ARBA00008149"/>
    </source>
</evidence>
<dbReference type="InterPro" id="IPR007795">
    <property type="entry name" value="T7SS_EccB"/>
</dbReference>
<evidence type="ECO:0000256" key="6">
    <source>
        <dbReference type="ARBA" id="ARBA00022801"/>
    </source>
</evidence>
<proteinExistence type="inferred from homology"/>